<dbReference type="InterPro" id="IPR050807">
    <property type="entry name" value="TransReg_Diox_bact_type"/>
</dbReference>
<dbReference type="GO" id="GO:0003700">
    <property type="term" value="F:DNA-binding transcription factor activity"/>
    <property type="evidence" value="ECO:0007669"/>
    <property type="project" value="TreeGrafter"/>
</dbReference>
<gene>
    <name evidence="6" type="ORF">ABI_05880</name>
</gene>
<dbReference type="OrthoDB" id="1123084at2"/>
<keyword evidence="2" id="KW-0805">Transcription regulation</keyword>
<dbReference type="CDD" id="cd00093">
    <property type="entry name" value="HTH_XRE"/>
    <property type="match status" value="1"/>
</dbReference>
<dbReference type="PROSITE" id="PS50943">
    <property type="entry name" value="HTH_CROC1"/>
    <property type="match status" value="1"/>
</dbReference>
<dbReference type="Proteomes" id="UP000006512">
    <property type="component" value="Unassembled WGS sequence"/>
</dbReference>
<evidence type="ECO:0000256" key="1">
    <source>
        <dbReference type="ARBA" id="ARBA00007227"/>
    </source>
</evidence>
<dbReference type="eggNOG" id="COG1396">
    <property type="taxonomic scope" value="Bacteria"/>
</dbReference>
<dbReference type="eggNOG" id="COG3800">
    <property type="taxonomic scope" value="Bacteria"/>
</dbReference>
<evidence type="ECO:0000256" key="3">
    <source>
        <dbReference type="ARBA" id="ARBA00023125"/>
    </source>
</evidence>
<dbReference type="InterPro" id="IPR018653">
    <property type="entry name" value="ScfR_C"/>
</dbReference>
<feature type="domain" description="HTH cro/C1-type" evidence="5">
    <location>
        <begin position="14"/>
        <end position="68"/>
    </location>
</feature>
<dbReference type="PIRSF" id="PIRSF019251">
    <property type="entry name" value="Rv0465c"/>
    <property type="match status" value="1"/>
</dbReference>
<dbReference type="GO" id="GO:0005829">
    <property type="term" value="C:cytosol"/>
    <property type="evidence" value="ECO:0007669"/>
    <property type="project" value="TreeGrafter"/>
</dbReference>
<keyword evidence="7" id="KW-1185">Reference proteome</keyword>
<dbReference type="HOGENOM" id="CLU_046383_0_0_5"/>
<dbReference type="Pfam" id="PF01381">
    <property type="entry name" value="HTH_3"/>
    <property type="match status" value="1"/>
</dbReference>
<dbReference type="RefSeq" id="WP_006271327.1">
    <property type="nucleotide sequence ID" value="NZ_GL883077.1"/>
</dbReference>
<dbReference type="Pfam" id="PF09856">
    <property type="entry name" value="ScfRs"/>
    <property type="match status" value="1"/>
</dbReference>
<dbReference type="PANTHER" id="PTHR46797:SF23">
    <property type="entry name" value="HTH-TYPE TRANSCRIPTIONAL REGULATOR SUTR"/>
    <property type="match status" value="1"/>
</dbReference>
<keyword evidence="3" id="KW-0238">DNA-binding</keyword>
<dbReference type="Gene3D" id="1.10.260.40">
    <property type="entry name" value="lambda repressor-like DNA-binding domains"/>
    <property type="match status" value="1"/>
</dbReference>
<protein>
    <submittedName>
        <fullName evidence="6">Helix-turn-helix family protein</fullName>
    </submittedName>
</protein>
<comment type="similarity">
    <text evidence="1">Belongs to the short-chain fatty acyl-CoA assimilation regulator (ScfR) family.</text>
</comment>
<dbReference type="InterPro" id="IPR010359">
    <property type="entry name" value="IrrE_HExxH"/>
</dbReference>
<organism evidence="6 7">
    <name type="scientific">Asticcacaulis biprosthecium C19</name>
    <dbReference type="NCBI Taxonomy" id="715226"/>
    <lineage>
        <taxon>Bacteria</taxon>
        <taxon>Pseudomonadati</taxon>
        <taxon>Pseudomonadota</taxon>
        <taxon>Alphaproteobacteria</taxon>
        <taxon>Caulobacterales</taxon>
        <taxon>Caulobacteraceae</taxon>
        <taxon>Asticcacaulis</taxon>
    </lineage>
</organism>
<keyword evidence="4" id="KW-0804">Transcription</keyword>
<sequence length="469" mass="53005">MANVERKLFLGGRLKRLRYDLNLSQTQMAEDLGVSPSYLNHLERNQRPVTAQVLLKLAATYDLDLRTFTDDSEPSGEADLVEIFADPLFKDLRLPRREISELVASSPMTAEAITRLYRAYTERKKRDILAIAEEDSVDQSPSDWVRDQIQGHHNFFPELDDLGERLFETLGSDPHTLEESATRRLSALHGTEIRLMPAQVMMMYQRRFDPHRRRLMISETLGGSSRRFAVVYQLALSEYGADLKAMVEKARAPDLATSRLYKIALINYLTAATLMPYGRFLEAAQSNAYDIELLRAPFETSFEQAAQRLTTLSRPGHRGVPFFLMRIDSAGNVSKRFAAGHFPFSRYGGACPRWNLHQAFQTPGRIITQVIQTPDGVRYFTLSRTLDKGLRGYGDGAWSEQAVGLGCELKHADKLIYARGIDLNNPNAVETGPMCRLCERPNCRERAAPPAVKTLAVDEWIKAVTAFPF</sequence>
<name>F4QKK3_9CAUL</name>
<evidence type="ECO:0000256" key="4">
    <source>
        <dbReference type="ARBA" id="ARBA00023163"/>
    </source>
</evidence>
<dbReference type="InterPro" id="IPR026281">
    <property type="entry name" value="HTH_RamB"/>
</dbReference>
<dbReference type="GO" id="GO:0003677">
    <property type="term" value="F:DNA binding"/>
    <property type="evidence" value="ECO:0007669"/>
    <property type="project" value="UniProtKB-KW"/>
</dbReference>
<proteinExistence type="inferred from homology"/>
<dbReference type="InterPro" id="IPR001387">
    <property type="entry name" value="Cro/C1-type_HTH"/>
</dbReference>
<evidence type="ECO:0000259" key="5">
    <source>
        <dbReference type="PROSITE" id="PS50943"/>
    </source>
</evidence>
<evidence type="ECO:0000313" key="7">
    <source>
        <dbReference type="Proteomes" id="UP000006512"/>
    </source>
</evidence>
<accession>F4QKK3</accession>
<dbReference type="STRING" id="715226.ABI_05880"/>
<dbReference type="PANTHER" id="PTHR46797">
    <property type="entry name" value="HTH-TYPE TRANSCRIPTIONAL REGULATOR"/>
    <property type="match status" value="1"/>
</dbReference>
<evidence type="ECO:0000256" key="2">
    <source>
        <dbReference type="ARBA" id="ARBA00023015"/>
    </source>
</evidence>
<dbReference type="EMBL" id="GL883077">
    <property type="protein sequence ID" value="EGF92155.1"/>
    <property type="molecule type" value="Genomic_DNA"/>
</dbReference>
<dbReference type="SMART" id="SM00530">
    <property type="entry name" value="HTH_XRE"/>
    <property type="match status" value="1"/>
</dbReference>
<dbReference type="InterPro" id="IPR010982">
    <property type="entry name" value="Lambda_DNA-bd_dom_sf"/>
</dbReference>
<dbReference type="SUPFAM" id="SSF47413">
    <property type="entry name" value="lambda repressor-like DNA-binding domains"/>
    <property type="match status" value="1"/>
</dbReference>
<dbReference type="AlphaFoldDB" id="F4QKK3"/>
<dbReference type="Pfam" id="PF06114">
    <property type="entry name" value="Peptidase_M78"/>
    <property type="match status" value="1"/>
</dbReference>
<reference evidence="7" key="1">
    <citation type="submission" date="2011-03" db="EMBL/GenBank/DDBJ databases">
        <title>Draft genome sequence of Brevundimonas diminuta.</title>
        <authorList>
            <person name="Brown P.J.B."/>
            <person name="Buechlein A."/>
            <person name="Hemmerich C."/>
            <person name="Brun Y.V."/>
        </authorList>
    </citation>
    <scope>NUCLEOTIDE SEQUENCE [LARGE SCALE GENOMIC DNA]</scope>
    <source>
        <strain evidence="7">C19</strain>
    </source>
</reference>
<evidence type="ECO:0000313" key="6">
    <source>
        <dbReference type="EMBL" id="EGF92155.1"/>
    </source>
</evidence>